<dbReference type="EMBL" id="CM007649">
    <property type="protein sequence ID" value="ONM28793.1"/>
    <property type="molecule type" value="Genomic_DNA"/>
</dbReference>
<dbReference type="EMBL" id="CM007648">
    <property type="protein sequence ID" value="ONM13568.1"/>
    <property type="molecule type" value="Genomic_DNA"/>
</dbReference>
<dbReference type="EMBL" id="CM007648">
    <property type="protein sequence ID" value="ONM13597.1"/>
    <property type="molecule type" value="Genomic_DNA"/>
</dbReference>
<dbReference type="EMBL" id="CM007648">
    <property type="protein sequence ID" value="ONM13596.1"/>
    <property type="molecule type" value="Genomic_DNA"/>
</dbReference>
<dbReference type="EMBL" id="CM007649">
    <property type="protein sequence ID" value="ONM28780.1"/>
    <property type="molecule type" value="Genomic_DNA"/>
</dbReference>
<dbReference type="EMBL" id="CM007648">
    <property type="protein sequence ID" value="ONM13492.1"/>
    <property type="molecule type" value="Genomic_DNA"/>
</dbReference>
<dbReference type="EMBL" id="CM007649">
    <property type="protein sequence ID" value="ONM28779.1"/>
    <property type="molecule type" value="Genomic_DNA"/>
</dbReference>
<dbReference type="EMBL" id="CM007648">
    <property type="protein sequence ID" value="ONM13629.1"/>
    <property type="molecule type" value="Genomic_DNA"/>
</dbReference>
<dbReference type="EMBL" id="CM007649">
    <property type="protein sequence ID" value="ONM28748.1"/>
    <property type="molecule type" value="Genomic_DNA"/>
</dbReference>
<dbReference type="EMBL" id="CM007649">
    <property type="protein sequence ID" value="ONM28808.1"/>
    <property type="molecule type" value="Genomic_DNA"/>
</dbReference>
<dbReference type="EMBL" id="CM007649">
    <property type="protein sequence ID" value="ONM28815.1"/>
    <property type="molecule type" value="Genomic_DNA"/>
</dbReference>
<dbReference type="EMBL" id="CM007649">
    <property type="protein sequence ID" value="ONM28761.1"/>
    <property type="molecule type" value="Genomic_DNA"/>
</dbReference>
<dbReference type="EMBL" id="CM007648">
    <property type="protein sequence ID" value="ONM13523.1"/>
    <property type="molecule type" value="Genomic_DNA"/>
</dbReference>
<dbReference type="EMBL" id="CM007648">
    <property type="protein sequence ID" value="ONM13493.1"/>
    <property type="molecule type" value="Genomic_DNA"/>
</dbReference>
<dbReference type="EMBL" id="CM007648">
    <property type="protein sequence ID" value="ONM13549.1"/>
    <property type="molecule type" value="Genomic_DNA"/>
</dbReference>
<dbReference type="EMBL" id="CM007649">
    <property type="protein sequence ID" value="ONM28791.1"/>
    <property type="molecule type" value="Genomic_DNA"/>
</dbReference>
<dbReference type="EMBL" id="CM007648">
    <property type="protein sequence ID" value="ONM13572.1"/>
    <property type="molecule type" value="Genomic_DNA"/>
</dbReference>
<dbReference type="EMBL" id="CM007649">
    <property type="protein sequence ID" value="ONM28720.1"/>
    <property type="molecule type" value="Genomic_DNA"/>
</dbReference>
<evidence type="ECO:0000313" key="2">
    <source>
        <dbReference type="EMBL" id="ONM28812.1"/>
    </source>
</evidence>
<accession>A0A1D6MGX5</accession>
<dbReference type="EMBL" id="CM007648">
    <property type="protein sequence ID" value="ONM13507.1"/>
    <property type="molecule type" value="Genomic_DNA"/>
</dbReference>
<dbReference type="EMBL" id="CM007649">
    <property type="protein sequence ID" value="ONM28799.1"/>
    <property type="molecule type" value="Genomic_DNA"/>
</dbReference>
<dbReference type="EMBL" id="CM007649">
    <property type="protein sequence ID" value="ONM28755.1"/>
    <property type="molecule type" value="Genomic_DNA"/>
</dbReference>
<dbReference type="EMBL" id="CM007648">
    <property type="protein sequence ID" value="ONM13593.1"/>
    <property type="molecule type" value="Genomic_DNA"/>
</dbReference>
<dbReference type="EMBL" id="CM007648">
    <property type="protein sequence ID" value="ONM13617.1"/>
    <property type="molecule type" value="Genomic_DNA"/>
</dbReference>
<dbReference type="EMBL" id="CM007648">
    <property type="protein sequence ID" value="ONM13563.1"/>
    <property type="molecule type" value="Genomic_DNA"/>
</dbReference>
<dbReference type="EMBL" id="CM007648">
    <property type="protein sequence ID" value="ONM13518.1"/>
    <property type="molecule type" value="Genomic_DNA"/>
</dbReference>
<dbReference type="EMBL" id="CM007649">
    <property type="protein sequence ID" value="ONM28812.1"/>
    <property type="molecule type" value="Genomic_DNA"/>
</dbReference>
<dbReference type="EMBL" id="CM007648">
    <property type="protein sequence ID" value="ONM13566.1"/>
    <property type="molecule type" value="Genomic_DNA"/>
</dbReference>
<dbReference type="EMBL" id="CM007649">
    <property type="protein sequence ID" value="ONM28752.1"/>
    <property type="molecule type" value="Genomic_DNA"/>
</dbReference>
<dbReference type="EMBL" id="CM007648">
    <property type="protein sequence ID" value="ONM13601.1"/>
    <property type="molecule type" value="Genomic_DNA"/>
</dbReference>
<dbReference type="EMBL" id="CM007648">
    <property type="protein sequence ID" value="ONM13615.1"/>
    <property type="molecule type" value="Genomic_DNA"/>
</dbReference>
<dbReference type="EMBL" id="CM007648">
    <property type="protein sequence ID" value="ONM13545.1"/>
    <property type="molecule type" value="Genomic_DNA"/>
</dbReference>
<dbReference type="EMBL" id="CM007648">
    <property type="protein sequence ID" value="ONM13555.1"/>
    <property type="molecule type" value="Genomic_DNA"/>
</dbReference>
<dbReference type="EMBL" id="CM007648">
    <property type="protein sequence ID" value="ONM13512.1"/>
    <property type="molecule type" value="Genomic_DNA"/>
</dbReference>
<dbReference type="EMBL" id="CM007649">
    <property type="protein sequence ID" value="ONM28785.1"/>
    <property type="molecule type" value="Genomic_DNA"/>
</dbReference>
<dbReference type="EMBL" id="CM007649">
    <property type="protein sequence ID" value="ONM28764.1"/>
    <property type="molecule type" value="Genomic_DNA"/>
</dbReference>
<name>A0A1D6MGX5_MAIZE</name>
<dbReference type="EMBL" id="CM007648">
    <property type="protein sequence ID" value="ONM13550.1"/>
    <property type="molecule type" value="Genomic_DNA"/>
</dbReference>
<sequence length="77" mass="8807">MVWCCWVNLEIYFVKSSNLNTFLDCLISGFYISLHISTNGTRETDKGHERILETINTVGHDGNNIDTADFCLCYLKV</sequence>
<dbReference type="EMBL" id="CM007648">
    <property type="protein sequence ID" value="ONM13471.1"/>
    <property type="molecule type" value="Genomic_DNA"/>
</dbReference>
<dbReference type="EMBL" id="CM007649">
    <property type="protein sequence ID" value="ONM28813.1"/>
    <property type="molecule type" value="Genomic_DNA"/>
</dbReference>
<dbReference type="EMBL" id="CM007649">
    <property type="protein sequence ID" value="ONM28769.1"/>
    <property type="molecule type" value="Genomic_DNA"/>
</dbReference>
<dbReference type="EMBL" id="CM007648">
    <property type="protein sequence ID" value="ONM13605.1"/>
    <property type="molecule type" value="Genomic_DNA"/>
</dbReference>
<dbReference type="EMBL" id="CM007648">
    <property type="protein sequence ID" value="ONM13497.1"/>
    <property type="molecule type" value="Genomic_DNA"/>
</dbReference>
<proteinExistence type="predicted"/>
<dbReference type="EMBL" id="CM007648">
    <property type="protein sequence ID" value="ONM13619.1"/>
    <property type="molecule type" value="Genomic_DNA"/>
</dbReference>
<dbReference type="EMBL" id="CM007648">
    <property type="protein sequence ID" value="ONM13533.1"/>
    <property type="molecule type" value="Genomic_DNA"/>
</dbReference>
<dbReference type="EMBL" id="CM007649">
    <property type="protein sequence ID" value="ONM28744.1"/>
    <property type="molecule type" value="Genomic_DNA"/>
</dbReference>
<dbReference type="EMBL" id="CM007648">
    <property type="protein sequence ID" value="ONM13487.1"/>
    <property type="molecule type" value="Genomic_DNA"/>
</dbReference>
<dbReference type="EMBL" id="CM007649">
    <property type="protein sequence ID" value="ONM28742.1"/>
    <property type="molecule type" value="Genomic_DNA"/>
</dbReference>
<dbReference type="EMBL" id="CM007648">
    <property type="protein sequence ID" value="ONM13544.1"/>
    <property type="molecule type" value="Genomic_DNA"/>
</dbReference>
<gene>
    <name evidence="1" type="ORF">ZEAMMB73_Zm00001d002239</name>
    <name evidence="2" type="ORF">ZEAMMB73_Zm00001d039421</name>
</gene>
<dbReference type="EMBL" id="CM007648">
    <property type="protein sequence ID" value="ONM13635.1"/>
    <property type="molecule type" value="Genomic_DNA"/>
</dbReference>
<dbReference type="EMBL" id="CM007648">
    <property type="protein sequence ID" value="ONM13514.1"/>
    <property type="molecule type" value="Genomic_DNA"/>
</dbReference>
<dbReference type="EMBL" id="CM007649">
    <property type="protein sequence ID" value="ONM28804.1"/>
    <property type="molecule type" value="Genomic_DNA"/>
</dbReference>
<dbReference type="EMBL" id="CM007648">
    <property type="protein sequence ID" value="ONM13565.1"/>
    <property type="molecule type" value="Genomic_DNA"/>
</dbReference>
<dbReference type="EMBL" id="CM007648">
    <property type="protein sequence ID" value="ONM13608.1"/>
    <property type="molecule type" value="Genomic_DNA"/>
</dbReference>
<dbReference type="EMBL" id="CM007648">
    <property type="protein sequence ID" value="ONM13513.1"/>
    <property type="molecule type" value="Genomic_DNA"/>
</dbReference>
<dbReference type="EMBL" id="CM007649">
    <property type="protein sequence ID" value="ONM28786.1"/>
    <property type="molecule type" value="Genomic_DNA"/>
</dbReference>
<dbReference type="EMBL" id="CM007649">
    <property type="protein sequence ID" value="ONM28770.1"/>
    <property type="molecule type" value="Genomic_DNA"/>
</dbReference>
<dbReference type="EMBL" id="CM007648">
    <property type="protein sequence ID" value="ONM13569.1"/>
    <property type="molecule type" value="Genomic_DNA"/>
</dbReference>
<reference evidence="2" key="1">
    <citation type="submission" date="2015-12" db="EMBL/GenBank/DDBJ databases">
        <title>Update maize B73 reference genome by single molecule sequencing technologies.</title>
        <authorList>
            <consortium name="Maize Genome Sequencing Project"/>
            <person name="Ware D."/>
        </authorList>
    </citation>
    <scope>NUCLEOTIDE SEQUENCE [LARGE SCALE GENOMIC DNA]</scope>
    <source>
        <tissue evidence="2">Seedling</tissue>
    </source>
</reference>
<dbReference type="AlphaFoldDB" id="A0A1D6MGX5"/>
<dbReference type="EMBL" id="CM007649">
    <property type="protein sequence ID" value="ONM28737.1"/>
    <property type="molecule type" value="Genomic_DNA"/>
</dbReference>
<dbReference type="EMBL" id="CM007648">
    <property type="protein sequence ID" value="ONM13588.1"/>
    <property type="molecule type" value="Genomic_DNA"/>
</dbReference>
<dbReference type="EMBL" id="CM007649">
    <property type="protein sequence ID" value="ONM28797.1"/>
    <property type="molecule type" value="Genomic_DNA"/>
</dbReference>
<dbReference type="EMBL" id="CM007648">
    <property type="protein sequence ID" value="ONM13561.1"/>
    <property type="molecule type" value="Genomic_DNA"/>
</dbReference>
<dbReference type="EMBL" id="CM007649">
    <property type="protein sequence ID" value="ONM28728.1"/>
    <property type="molecule type" value="Genomic_DNA"/>
</dbReference>
<evidence type="ECO:0000313" key="1">
    <source>
        <dbReference type="EMBL" id="ONM13471.1"/>
    </source>
</evidence>
<dbReference type="EMBL" id="CM007649">
    <property type="protein sequence ID" value="ONM28787.1"/>
    <property type="molecule type" value="Genomic_DNA"/>
</dbReference>
<dbReference type="EMBL" id="CM007648">
    <property type="protein sequence ID" value="ONM13475.1"/>
    <property type="molecule type" value="Genomic_DNA"/>
</dbReference>
<dbReference type="EMBL" id="CM007648">
    <property type="protein sequence ID" value="ONM13573.1"/>
    <property type="molecule type" value="Genomic_DNA"/>
</dbReference>
<dbReference type="EMBL" id="CM007648">
    <property type="protein sequence ID" value="ONM13562.1"/>
    <property type="molecule type" value="Genomic_DNA"/>
</dbReference>
<dbReference type="EMBL" id="CM007648">
    <property type="protein sequence ID" value="ONM13644.1"/>
    <property type="molecule type" value="Genomic_DNA"/>
</dbReference>
<protein>
    <submittedName>
        <fullName evidence="2">Uncharacterized protein</fullName>
    </submittedName>
</protein>
<organism evidence="2">
    <name type="scientific">Zea mays</name>
    <name type="common">Maize</name>
    <dbReference type="NCBI Taxonomy" id="4577"/>
    <lineage>
        <taxon>Eukaryota</taxon>
        <taxon>Viridiplantae</taxon>
        <taxon>Streptophyta</taxon>
        <taxon>Embryophyta</taxon>
        <taxon>Tracheophyta</taxon>
        <taxon>Spermatophyta</taxon>
        <taxon>Magnoliopsida</taxon>
        <taxon>Liliopsida</taxon>
        <taxon>Poales</taxon>
        <taxon>Poaceae</taxon>
        <taxon>PACMAD clade</taxon>
        <taxon>Panicoideae</taxon>
        <taxon>Andropogonodae</taxon>
        <taxon>Andropogoneae</taxon>
        <taxon>Tripsacinae</taxon>
        <taxon>Zea</taxon>
    </lineage>
</organism>
<dbReference type="EMBL" id="CM007649">
    <property type="protein sequence ID" value="ONM28710.1"/>
    <property type="molecule type" value="Genomic_DNA"/>
</dbReference>
<dbReference type="EMBL" id="CM007649">
    <property type="protein sequence ID" value="ONM28772.1"/>
    <property type="molecule type" value="Genomic_DNA"/>
</dbReference>
<dbReference type="EMBL" id="CM007648">
    <property type="protein sequence ID" value="ONM13486.1"/>
    <property type="molecule type" value="Genomic_DNA"/>
</dbReference>
<dbReference type="EMBL" id="CM007649">
    <property type="protein sequence ID" value="ONM28730.1"/>
    <property type="molecule type" value="Genomic_DNA"/>
</dbReference>